<evidence type="ECO:0000313" key="2">
    <source>
        <dbReference type="Proteomes" id="UP000828390"/>
    </source>
</evidence>
<dbReference type="AlphaFoldDB" id="A0A9D3Z559"/>
<protein>
    <submittedName>
        <fullName evidence="1">Uncharacterized protein</fullName>
    </submittedName>
</protein>
<reference evidence="1" key="2">
    <citation type="submission" date="2020-11" db="EMBL/GenBank/DDBJ databases">
        <authorList>
            <person name="McCartney M.A."/>
            <person name="Auch B."/>
            <person name="Kono T."/>
            <person name="Mallez S."/>
            <person name="Becker A."/>
            <person name="Gohl D.M."/>
            <person name="Silverstein K.A.T."/>
            <person name="Koren S."/>
            <person name="Bechman K.B."/>
            <person name="Herman A."/>
            <person name="Abrahante J.E."/>
            <person name="Garbe J."/>
        </authorList>
    </citation>
    <scope>NUCLEOTIDE SEQUENCE</scope>
    <source>
        <strain evidence="1">Duluth1</strain>
        <tissue evidence="1">Whole animal</tissue>
    </source>
</reference>
<sequence length="75" mass="8599">MFMFFSITAIKCIEGDAAMVEADVMRHARGQQPSRQKRKTRTAHQTTLLTLCQQYSTGEKTIREFLKATGYSIRL</sequence>
<name>A0A9D3Z559_DREPO</name>
<gene>
    <name evidence="1" type="ORF">DPMN_071768</name>
</gene>
<comment type="caution">
    <text evidence="1">The sequence shown here is derived from an EMBL/GenBank/DDBJ whole genome shotgun (WGS) entry which is preliminary data.</text>
</comment>
<dbReference type="Proteomes" id="UP000828390">
    <property type="component" value="Unassembled WGS sequence"/>
</dbReference>
<reference evidence="1" key="1">
    <citation type="journal article" date="2019" name="bioRxiv">
        <title>The Genome of the Zebra Mussel, Dreissena polymorpha: A Resource for Invasive Species Research.</title>
        <authorList>
            <person name="McCartney M.A."/>
            <person name="Auch B."/>
            <person name="Kono T."/>
            <person name="Mallez S."/>
            <person name="Zhang Y."/>
            <person name="Obille A."/>
            <person name="Becker A."/>
            <person name="Abrahante J.E."/>
            <person name="Garbe J."/>
            <person name="Badalamenti J.P."/>
            <person name="Herman A."/>
            <person name="Mangelson H."/>
            <person name="Liachko I."/>
            <person name="Sullivan S."/>
            <person name="Sone E.D."/>
            <person name="Koren S."/>
            <person name="Silverstein K.A.T."/>
            <person name="Beckman K.B."/>
            <person name="Gohl D.M."/>
        </authorList>
    </citation>
    <scope>NUCLEOTIDE SEQUENCE</scope>
    <source>
        <strain evidence="1">Duluth1</strain>
        <tissue evidence="1">Whole animal</tissue>
    </source>
</reference>
<organism evidence="1 2">
    <name type="scientific">Dreissena polymorpha</name>
    <name type="common">Zebra mussel</name>
    <name type="synonym">Mytilus polymorpha</name>
    <dbReference type="NCBI Taxonomy" id="45954"/>
    <lineage>
        <taxon>Eukaryota</taxon>
        <taxon>Metazoa</taxon>
        <taxon>Spiralia</taxon>
        <taxon>Lophotrochozoa</taxon>
        <taxon>Mollusca</taxon>
        <taxon>Bivalvia</taxon>
        <taxon>Autobranchia</taxon>
        <taxon>Heteroconchia</taxon>
        <taxon>Euheterodonta</taxon>
        <taxon>Imparidentia</taxon>
        <taxon>Neoheterodontei</taxon>
        <taxon>Myida</taxon>
        <taxon>Dreissenoidea</taxon>
        <taxon>Dreissenidae</taxon>
        <taxon>Dreissena</taxon>
    </lineage>
</organism>
<accession>A0A9D3Z559</accession>
<dbReference type="EMBL" id="JAIWYP010000014">
    <property type="protein sequence ID" value="KAH3712089.1"/>
    <property type="molecule type" value="Genomic_DNA"/>
</dbReference>
<proteinExistence type="predicted"/>
<keyword evidence="2" id="KW-1185">Reference proteome</keyword>
<evidence type="ECO:0000313" key="1">
    <source>
        <dbReference type="EMBL" id="KAH3712089.1"/>
    </source>
</evidence>